<dbReference type="Proteomes" id="UP000066480">
    <property type="component" value="Chromosome"/>
</dbReference>
<dbReference type="EMBL" id="CP011112">
    <property type="protein sequence ID" value="AKU18665.1"/>
    <property type="molecule type" value="Genomic_DNA"/>
</dbReference>
<name>A0A0K1JQ17_9MICO</name>
<proteinExistence type="inferred from homology"/>
<dbReference type="PRINTS" id="PR01438">
    <property type="entry name" value="UNVRSLSTRESS"/>
</dbReference>
<dbReference type="PANTHER" id="PTHR46268:SF6">
    <property type="entry name" value="UNIVERSAL STRESS PROTEIN UP12"/>
    <property type="match status" value="1"/>
</dbReference>
<feature type="domain" description="UspA" evidence="2">
    <location>
        <begin position="147"/>
        <end position="283"/>
    </location>
</feature>
<keyword evidence="4" id="KW-1185">Reference proteome</keyword>
<dbReference type="Gene3D" id="3.40.50.620">
    <property type="entry name" value="HUPs"/>
    <property type="match status" value="2"/>
</dbReference>
<dbReference type="InterPro" id="IPR006016">
    <property type="entry name" value="UspA"/>
</dbReference>
<protein>
    <recommendedName>
        <fullName evidence="2">UspA domain-containing protein</fullName>
    </recommendedName>
</protein>
<dbReference type="InterPro" id="IPR006015">
    <property type="entry name" value="Universal_stress_UspA"/>
</dbReference>
<dbReference type="PANTHER" id="PTHR46268">
    <property type="entry name" value="STRESS RESPONSE PROTEIN NHAX"/>
    <property type="match status" value="1"/>
</dbReference>
<feature type="domain" description="UspA" evidence="2">
    <location>
        <begin position="10"/>
        <end position="133"/>
    </location>
</feature>
<accession>A0A0K1JQ17</accession>
<reference evidence="3 4" key="1">
    <citation type="submission" date="2015-03" db="EMBL/GenBank/DDBJ databases">
        <title>Luteipulveratus halotolerans sp. nov., a novel actinobacterium (Dermacoccaceae) from Sarawak, Malaysia.</title>
        <authorList>
            <person name="Juboi H."/>
            <person name="Basik A."/>
            <person name="Shamsul S.S."/>
            <person name="Arnold P."/>
            <person name="Schmitt E.K."/>
            <person name="Sanglier J.-J."/>
            <person name="Yeo T."/>
        </authorList>
    </citation>
    <scope>NUCLEOTIDE SEQUENCE [LARGE SCALE GENOMIC DNA]</scope>
    <source>
        <strain evidence="3 4">MN07-A0370</strain>
    </source>
</reference>
<sequence>MSSQHRSGAVVVGVDGLAATNPALDWAAAEARRLQRPLHLVHSTGRVPEDTYAGMTNDEVCLAARCRARSLQPGLFVAWRAPWRAAGQALVEASVEAALVVVGSHHQGAFDRLTNGSIGVQVAAEAHCPTVVVAEASVDRRAPAAPVVVGVNSAPCNASALGYAFEQADERKVRLVAIHAWEPNPAAYAMPIPAWEFATPDAYRREPEVLSQLLAPHSARHPDVVVEARTVCANTVQTLVDASGSACLLVVGTRGRHELGGLILGSVSQRVMRQAHSPVAIVRGTGQTATSDSPEAAAASRS</sequence>
<evidence type="ECO:0000313" key="3">
    <source>
        <dbReference type="EMBL" id="AKU18665.1"/>
    </source>
</evidence>
<dbReference type="AlphaFoldDB" id="A0A0K1JQ17"/>
<dbReference type="InterPro" id="IPR014729">
    <property type="entry name" value="Rossmann-like_a/b/a_fold"/>
</dbReference>
<organism evidence="3 4">
    <name type="scientific">Luteipulveratus mongoliensis</name>
    <dbReference type="NCBI Taxonomy" id="571913"/>
    <lineage>
        <taxon>Bacteria</taxon>
        <taxon>Bacillati</taxon>
        <taxon>Actinomycetota</taxon>
        <taxon>Actinomycetes</taxon>
        <taxon>Micrococcales</taxon>
        <taxon>Dermacoccaceae</taxon>
        <taxon>Luteipulveratus</taxon>
    </lineage>
</organism>
<comment type="similarity">
    <text evidence="1">Belongs to the universal stress protein A family.</text>
</comment>
<evidence type="ECO:0000313" key="4">
    <source>
        <dbReference type="Proteomes" id="UP000066480"/>
    </source>
</evidence>
<evidence type="ECO:0000256" key="1">
    <source>
        <dbReference type="ARBA" id="ARBA00008791"/>
    </source>
</evidence>
<evidence type="ECO:0000259" key="2">
    <source>
        <dbReference type="Pfam" id="PF00582"/>
    </source>
</evidence>
<dbReference type="STRING" id="571913.VV02_05620"/>
<dbReference type="Pfam" id="PF00582">
    <property type="entry name" value="Usp"/>
    <property type="match status" value="2"/>
</dbReference>
<dbReference type="SUPFAM" id="SSF52402">
    <property type="entry name" value="Adenine nucleotide alpha hydrolases-like"/>
    <property type="match status" value="2"/>
</dbReference>
<dbReference type="RefSeq" id="WP_169787643.1">
    <property type="nucleotide sequence ID" value="NZ_CP011112.1"/>
</dbReference>
<dbReference type="KEGG" id="lmoi:VV02_05620"/>
<gene>
    <name evidence="3" type="ORF">VV02_05620</name>
</gene>